<proteinExistence type="predicted"/>
<evidence type="ECO:0000313" key="5">
    <source>
        <dbReference type="Proteomes" id="UP000530850"/>
    </source>
</evidence>
<dbReference type="EMBL" id="SSTM01000001">
    <property type="protein sequence ID" value="TJW12279.1"/>
    <property type="molecule type" value="Genomic_DNA"/>
</dbReference>
<organism evidence="3 4">
    <name type="scientific">Parvibacter caecicola</name>
    <dbReference type="NCBI Taxonomy" id="747645"/>
    <lineage>
        <taxon>Bacteria</taxon>
        <taxon>Bacillati</taxon>
        <taxon>Actinomycetota</taxon>
        <taxon>Coriobacteriia</taxon>
        <taxon>Coriobacteriales</taxon>
        <taxon>Coriobacteriaceae</taxon>
        <taxon>Parvibacter</taxon>
    </lineage>
</organism>
<comment type="caution">
    <text evidence="3">The sequence shown here is derived from an EMBL/GenBank/DDBJ whole genome shotgun (WGS) entry which is preliminary data.</text>
</comment>
<dbReference type="InterPro" id="IPR010982">
    <property type="entry name" value="Lambda_DNA-bd_dom_sf"/>
</dbReference>
<dbReference type="AlphaFoldDB" id="A0A3N0ACP8"/>
<name>A0A3N0ACP8_9ACTN</name>
<feature type="domain" description="HTH cro/C1-type" evidence="1">
    <location>
        <begin position="3"/>
        <end position="49"/>
    </location>
</feature>
<dbReference type="SUPFAM" id="SSF47413">
    <property type="entry name" value="lambda repressor-like DNA-binding domains"/>
    <property type="match status" value="1"/>
</dbReference>
<dbReference type="InterPro" id="IPR001387">
    <property type="entry name" value="Cro/C1-type_HTH"/>
</dbReference>
<dbReference type="GO" id="GO:0003677">
    <property type="term" value="F:DNA binding"/>
    <property type="evidence" value="ECO:0007669"/>
    <property type="project" value="InterPro"/>
</dbReference>
<protein>
    <submittedName>
        <fullName evidence="3">Helix-turn-helix domain-containing protein</fullName>
    </submittedName>
    <submittedName>
        <fullName evidence="2">Transcriptional regulator with XRE-family HTH domain</fullName>
    </submittedName>
</protein>
<dbReference type="CDD" id="cd05403">
    <property type="entry name" value="NT_KNTase_like"/>
    <property type="match status" value="1"/>
</dbReference>
<evidence type="ECO:0000313" key="2">
    <source>
        <dbReference type="EMBL" id="MBB3170497.1"/>
    </source>
</evidence>
<dbReference type="EMBL" id="JACHYA010000001">
    <property type="protein sequence ID" value="MBB3170497.1"/>
    <property type="molecule type" value="Genomic_DNA"/>
</dbReference>
<accession>A0A3N0ACP8</accession>
<dbReference type="PROSITE" id="PS50943">
    <property type="entry name" value="HTH_CROC1"/>
    <property type="match status" value="1"/>
</dbReference>
<evidence type="ECO:0000313" key="3">
    <source>
        <dbReference type="EMBL" id="TJW12279.1"/>
    </source>
</evidence>
<evidence type="ECO:0000313" key="4">
    <source>
        <dbReference type="Proteomes" id="UP000309454"/>
    </source>
</evidence>
<evidence type="ECO:0000259" key="1">
    <source>
        <dbReference type="PROSITE" id="PS50943"/>
    </source>
</evidence>
<reference evidence="2 5" key="2">
    <citation type="submission" date="2020-08" db="EMBL/GenBank/DDBJ databases">
        <title>Sequencing the genomes of 1000 actinobacteria strains.</title>
        <authorList>
            <person name="Klenk H.-P."/>
        </authorList>
    </citation>
    <scope>NUCLEOTIDE SEQUENCE [LARGE SCALE GENOMIC DNA]</scope>
    <source>
        <strain evidence="2 5">DSM 22242</strain>
    </source>
</reference>
<dbReference type="InterPro" id="IPR043519">
    <property type="entry name" value="NT_sf"/>
</dbReference>
<gene>
    <name evidence="3" type="ORF">E5982_01365</name>
    <name evidence="2" type="ORF">FHR31_000277</name>
</gene>
<dbReference type="OrthoDB" id="3831424at2"/>
<reference evidence="3 4" key="1">
    <citation type="submission" date="2019-04" db="EMBL/GenBank/DDBJ databases">
        <title>Microbes associate with the intestines of laboratory mice.</title>
        <authorList>
            <person name="Navarre W."/>
            <person name="Wong E."/>
            <person name="Huang K.C."/>
            <person name="Tropini C."/>
            <person name="Ng K."/>
            <person name="Yu B."/>
        </authorList>
    </citation>
    <scope>NUCLEOTIDE SEQUENCE [LARGE SCALE GENOMIC DNA]</scope>
    <source>
        <strain evidence="3 4">NM48_B13</strain>
    </source>
</reference>
<dbReference type="RefSeq" id="WP_123184659.1">
    <property type="nucleotide sequence ID" value="NZ_CANPEU010000001.1"/>
</dbReference>
<sequence>MGIKELRASTGLSQKGFSEAFQIPVRTLQQWEQGKSSPAPYVLAMMEKLAPAMAADAPGEKDPYFVPEKSRWKVCIPDPFPNCERVYPLQQRKVRQLLDALRGNDAVKSVTIFGSSVTQRCRQDSDLDVYLELADGDGEVKIAFDFPCDLWTNRTADERLKREIEQKGVRVYG</sequence>
<dbReference type="Gene3D" id="3.30.460.10">
    <property type="entry name" value="Beta Polymerase, domain 2"/>
    <property type="match status" value="1"/>
</dbReference>
<dbReference type="Pfam" id="PF01381">
    <property type="entry name" value="HTH_3"/>
    <property type="match status" value="1"/>
</dbReference>
<dbReference type="CDD" id="cd00093">
    <property type="entry name" value="HTH_XRE"/>
    <property type="match status" value="1"/>
</dbReference>
<dbReference type="Gene3D" id="1.10.260.40">
    <property type="entry name" value="lambda repressor-like DNA-binding domains"/>
    <property type="match status" value="1"/>
</dbReference>
<dbReference type="SUPFAM" id="SSF81301">
    <property type="entry name" value="Nucleotidyltransferase"/>
    <property type="match status" value="1"/>
</dbReference>
<keyword evidence="4" id="KW-1185">Reference proteome</keyword>
<dbReference type="Proteomes" id="UP000309454">
    <property type="component" value="Unassembled WGS sequence"/>
</dbReference>
<dbReference type="GeneID" id="93355973"/>
<dbReference type="Proteomes" id="UP000530850">
    <property type="component" value="Unassembled WGS sequence"/>
</dbReference>